<keyword evidence="2" id="KW-0229">DNA integration</keyword>
<sequence length="364" mass="43539">MSELIQPLIQQENELNWFSKDTYLLIVQQGFRNVDWSRASDELLLYLFLHDEPSIGTKRKQSTLKEYFREVNQFFSYIHQWYESVREIHPELVTQYQLDLEQRGYKSTTLRRKSTVVQQFLQFLYKYEMVEQDLTKSMKRISLQKDQLVNRDFYEEEVQALLEYFKKNDWYMYTLLFTLVSTGLRIQELCSAKWSSITYQPEANLYFVSVVGKRDKLREVPLFNEVLEVLQEFRMRRGFSGELNGQNTPLFPKPNGDHYNFKYLSNEFTKQIENLQEQFPFIKRRIEMEKQFAESGKSVRFRITPHTCRHYTAAYYLSKGADLKAIQDLLDHESSVTTDQYLRRTRKFSEHAAVKIGGSFMNAQ</sequence>
<evidence type="ECO:0000256" key="3">
    <source>
        <dbReference type="ARBA" id="ARBA00023125"/>
    </source>
</evidence>
<dbReference type="InterPro" id="IPR013762">
    <property type="entry name" value="Integrase-like_cat_sf"/>
</dbReference>
<dbReference type="SUPFAM" id="SSF56349">
    <property type="entry name" value="DNA breaking-rejoining enzymes"/>
    <property type="match status" value="1"/>
</dbReference>
<dbReference type="PANTHER" id="PTHR30349:SF41">
    <property type="entry name" value="INTEGRASE_RECOMBINASE PROTEIN MJ0367-RELATED"/>
    <property type="match status" value="1"/>
</dbReference>
<dbReference type="GO" id="GO:0015074">
    <property type="term" value="P:DNA integration"/>
    <property type="evidence" value="ECO:0007669"/>
    <property type="project" value="UniProtKB-KW"/>
</dbReference>
<protein>
    <submittedName>
        <fullName evidence="8">Integrase</fullName>
    </submittedName>
</protein>
<evidence type="ECO:0000256" key="5">
    <source>
        <dbReference type="PROSITE-ProRule" id="PRU01248"/>
    </source>
</evidence>
<dbReference type="Gene3D" id="1.10.150.130">
    <property type="match status" value="1"/>
</dbReference>
<evidence type="ECO:0000256" key="4">
    <source>
        <dbReference type="ARBA" id="ARBA00023172"/>
    </source>
</evidence>
<feature type="domain" description="Core-binding (CB)" evidence="7">
    <location>
        <begin position="34"/>
        <end position="125"/>
    </location>
</feature>
<organism evidence="8 9">
    <name type="scientific">Pontibacillus marinus BH030004 = DSM 16465</name>
    <dbReference type="NCBI Taxonomy" id="1385511"/>
    <lineage>
        <taxon>Bacteria</taxon>
        <taxon>Bacillati</taxon>
        <taxon>Bacillota</taxon>
        <taxon>Bacilli</taxon>
        <taxon>Bacillales</taxon>
        <taxon>Bacillaceae</taxon>
        <taxon>Pontibacillus</taxon>
    </lineage>
</organism>
<evidence type="ECO:0000259" key="7">
    <source>
        <dbReference type="PROSITE" id="PS51900"/>
    </source>
</evidence>
<evidence type="ECO:0000256" key="1">
    <source>
        <dbReference type="ARBA" id="ARBA00008857"/>
    </source>
</evidence>
<evidence type="ECO:0000256" key="2">
    <source>
        <dbReference type="ARBA" id="ARBA00022908"/>
    </source>
</evidence>
<dbReference type="InterPro" id="IPR002104">
    <property type="entry name" value="Integrase_catalytic"/>
</dbReference>
<dbReference type="InterPro" id="IPR044068">
    <property type="entry name" value="CB"/>
</dbReference>
<evidence type="ECO:0000313" key="9">
    <source>
        <dbReference type="Proteomes" id="UP000030403"/>
    </source>
</evidence>
<keyword evidence="3 5" id="KW-0238">DNA-binding</keyword>
<evidence type="ECO:0000259" key="6">
    <source>
        <dbReference type="PROSITE" id="PS51898"/>
    </source>
</evidence>
<reference evidence="8 9" key="1">
    <citation type="submission" date="2013-08" db="EMBL/GenBank/DDBJ databases">
        <authorList>
            <person name="Huang J."/>
            <person name="Wang G."/>
        </authorList>
    </citation>
    <scope>NUCLEOTIDE SEQUENCE [LARGE SCALE GENOMIC DNA]</scope>
    <source>
        <strain evidence="8 9">BH030004</strain>
    </source>
</reference>
<dbReference type="InterPro" id="IPR010998">
    <property type="entry name" value="Integrase_recombinase_N"/>
</dbReference>
<dbReference type="AlphaFoldDB" id="A0A0A5I6H0"/>
<comment type="similarity">
    <text evidence="1">Belongs to the 'phage' integrase family.</text>
</comment>
<dbReference type="PANTHER" id="PTHR30349">
    <property type="entry name" value="PHAGE INTEGRASE-RELATED"/>
    <property type="match status" value="1"/>
</dbReference>
<keyword evidence="4" id="KW-0233">DNA recombination</keyword>
<dbReference type="Gene3D" id="1.10.443.10">
    <property type="entry name" value="Intergrase catalytic core"/>
    <property type="match status" value="1"/>
</dbReference>
<dbReference type="STRING" id="1385511.GCA_000425225_01427"/>
<dbReference type="Pfam" id="PF00589">
    <property type="entry name" value="Phage_integrase"/>
    <property type="match status" value="1"/>
</dbReference>
<dbReference type="PROSITE" id="PS51900">
    <property type="entry name" value="CB"/>
    <property type="match status" value="1"/>
</dbReference>
<dbReference type="InterPro" id="IPR050090">
    <property type="entry name" value="Tyrosine_recombinase_XerCD"/>
</dbReference>
<keyword evidence="9" id="KW-1185">Reference proteome</keyword>
<feature type="domain" description="Tyr recombinase" evidence="6">
    <location>
        <begin position="148"/>
        <end position="354"/>
    </location>
</feature>
<dbReference type="GO" id="GO:0006310">
    <property type="term" value="P:DNA recombination"/>
    <property type="evidence" value="ECO:0007669"/>
    <property type="project" value="UniProtKB-KW"/>
</dbReference>
<dbReference type="InterPro" id="IPR004107">
    <property type="entry name" value="Integrase_SAM-like_N"/>
</dbReference>
<dbReference type="RefSeq" id="WP_051255021.1">
    <property type="nucleotide sequence ID" value="NZ_AULJ01000013.1"/>
</dbReference>
<dbReference type="GO" id="GO:0003677">
    <property type="term" value="F:DNA binding"/>
    <property type="evidence" value="ECO:0007669"/>
    <property type="project" value="UniProtKB-UniRule"/>
</dbReference>
<accession>A0A0A5I6H0</accession>
<dbReference type="EMBL" id="AVPF01000002">
    <property type="protein sequence ID" value="KGX91422.1"/>
    <property type="molecule type" value="Genomic_DNA"/>
</dbReference>
<comment type="caution">
    <text evidence="8">The sequence shown here is derived from an EMBL/GenBank/DDBJ whole genome shotgun (WGS) entry which is preliminary data.</text>
</comment>
<dbReference type="CDD" id="cd00397">
    <property type="entry name" value="DNA_BRE_C"/>
    <property type="match status" value="1"/>
</dbReference>
<name>A0A0A5I6H0_9BACI</name>
<dbReference type="Pfam" id="PF02899">
    <property type="entry name" value="Phage_int_SAM_1"/>
    <property type="match status" value="1"/>
</dbReference>
<gene>
    <name evidence="8" type="ORF">N783_07640</name>
</gene>
<proteinExistence type="inferred from homology"/>
<dbReference type="eggNOG" id="COG4974">
    <property type="taxonomic scope" value="Bacteria"/>
</dbReference>
<dbReference type="PROSITE" id="PS51898">
    <property type="entry name" value="TYR_RECOMBINASE"/>
    <property type="match status" value="1"/>
</dbReference>
<dbReference type="Proteomes" id="UP000030403">
    <property type="component" value="Unassembled WGS sequence"/>
</dbReference>
<evidence type="ECO:0000313" key="8">
    <source>
        <dbReference type="EMBL" id="KGX91422.1"/>
    </source>
</evidence>
<dbReference type="InterPro" id="IPR011010">
    <property type="entry name" value="DNA_brk_join_enz"/>
</dbReference>